<keyword evidence="3" id="KW-1185">Reference proteome</keyword>
<dbReference type="AlphaFoldDB" id="A0A4P1RCK9"/>
<dbReference type="STRING" id="3871.A0A4P1RCK9"/>
<dbReference type="Gramene" id="OIW08374">
    <property type="protein sequence ID" value="OIW08374"/>
    <property type="gene ID" value="TanjilG_03050"/>
</dbReference>
<feature type="chain" id="PRO_5020035134" evidence="1">
    <location>
        <begin position="16"/>
        <end position="69"/>
    </location>
</feature>
<organism evidence="2 3">
    <name type="scientific">Lupinus angustifolius</name>
    <name type="common">Narrow-leaved blue lupine</name>
    <dbReference type="NCBI Taxonomy" id="3871"/>
    <lineage>
        <taxon>Eukaryota</taxon>
        <taxon>Viridiplantae</taxon>
        <taxon>Streptophyta</taxon>
        <taxon>Embryophyta</taxon>
        <taxon>Tracheophyta</taxon>
        <taxon>Spermatophyta</taxon>
        <taxon>Magnoliopsida</taxon>
        <taxon>eudicotyledons</taxon>
        <taxon>Gunneridae</taxon>
        <taxon>Pentapetalae</taxon>
        <taxon>rosids</taxon>
        <taxon>fabids</taxon>
        <taxon>Fabales</taxon>
        <taxon>Fabaceae</taxon>
        <taxon>Papilionoideae</taxon>
        <taxon>50 kb inversion clade</taxon>
        <taxon>genistoids sensu lato</taxon>
        <taxon>core genistoids</taxon>
        <taxon>Genisteae</taxon>
        <taxon>Lupinus</taxon>
    </lineage>
</organism>
<feature type="signal peptide" evidence="1">
    <location>
        <begin position="1"/>
        <end position="15"/>
    </location>
</feature>
<protein>
    <submittedName>
        <fullName evidence="2">Uncharacterized protein</fullName>
    </submittedName>
</protein>
<proteinExistence type="predicted"/>
<evidence type="ECO:0000256" key="1">
    <source>
        <dbReference type="SAM" id="SignalP"/>
    </source>
</evidence>
<name>A0A4P1RCK9_LUPAN</name>
<reference evidence="2 3" key="1">
    <citation type="journal article" date="2017" name="Plant Biotechnol. J.">
        <title>A comprehensive draft genome sequence for lupin (Lupinus angustifolius), an emerging health food: insights into plant-microbe interactions and legume evolution.</title>
        <authorList>
            <person name="Hane J.K."/>
            <person name="Ming Y."/>
            <person name="Kamphuis L.G."/>
            <person name="Nelson M.N."/>
            <person name="Garg G."/>
            <person name="Atkins C.A."/>
            <person name="Bayer P.E."/>
            <person name="Bravo A."/>
            <person name="Bringans S."/>
            <person name="Cannon S."/>
            <person name="Edwards D."/>
            <person name="Foley R."/>
            <person name="Gao L.L."/>
            <person name="Harrison M.J."/>
            <person name="Huang W."/>
            <person name="Hurgobin B."/>
            <person name="Li S."/>
            <person name="Liu C.W."/>
            <person name="McGrath A."/>
            <person name="Morahan G."/>
            <person name="Murray J."/>
            <person name="Weller J."/>
            <person name="Jian J."/>
            <person name="Singh K.B."/>
        </authorList>
    </citation>
    <scope>NUCLEOTIDE SEQUENCE [LARGE SCALE GENOMIC DNA]</scope>
    <source>
        <strain evidence="3">cv. Tanjil</strain>
        <tissue evidence="2">Whole plant</tissue>
    </source>
</reference>
<keyword evidence="1" id="KW-0732">Signal</keyword>
<evidence type="ECO:0000313" key="3">
    <source>
        <dbReference type="Proteomes" id="UP000188354"/>
    </source>
</evidence>
<dbReference type="EMBL" id="CM007367">
    <property type="protein sequence ID" value="OIW08374.1"/>
    <property type="molecule type" value="Genomic_DNA"/>
</dbReference>
<accession>A0A4P1RCK9</accession>
<dbReference type="Proteomes" id="UP000188354">
    <property type="component" value="Chromosome LG07"/>
</dbReference>
<evidence type="ECO:0000313" key="2">
    <source>
        <dbReference type="EMBL" id="OIW08374.1"/>
    </source>
</evidence>
<gene>
    <name evidence="2" type="ORF">TanjilG_03050</name>
</gene>
<sequence>MVFVVLLLMLEAAITVDVFINRDLEKGLSLLLAMILKALGPHQYYDSDDEYRHGLNNDACVRVSDKTNR</sequence>